<sequence>MAACGPDARVCTRAEPHEGVWSLLKRSIANFVAADLGGLVRIVKRKLKKIQYRPDLINGCLTETGLVIEPP</sequence>
<evidence type="ECO:0000313" key="1">
    <source>
        <dbReference type="EMBL" id="WTP91296.1"/>
    </source>
</evidence>
<dbReference type="AlphaFoldDB" id="A0AAU1I893"/>
<protein>
    <recommendedName>
        <fullName evidence="2">Transposase</fullName>
    </recommendedName>
</protein>
<accession>A0AAU1I893</accession>
<proteinExistence type="predicted"/>
<dbReference type="EMBL" id="CP108140">
    <property type="protein sequence ID" value="WTP91296.1"/>
    <property type="molecule type" value="Genomic_DNA"/>
</dbReference>
<name>A0AAU1I893_9ACTN</name>
<organism evidence="1">
    <name type="scientific">Streptomyces sp. NBC_00180</name>
    <dbReference type="NCBI Taxonomy" id="2903632"/>
    <lineage>
        <taxon>Bacteria</taxon>
        <taxon>Bacillati</taxon>
        <taxon>Actinomycetota</taxon>
        <taxon>Actinomycetes</taxon>
        <taxon>Kitasatosporales</taxon>
        <taxon>Streptomycetaceae</taxon>
        <taxon>Streptomyces</taxon>
    </lineage>
</organism>
<gene>
    <name evidence="1" type="ORF">OG477_40905</name>
</gene>
<evidence type="ECO:0008006" key="2">
    <source>
        <dbReference type="Google" id="ProtNLM"/>
    </source>
</evidence>
<reference evidence="1" key="1">
    <citation type="submission" date="2022-10" db="EMBL/GenBank/DDBJ databases">
        <title>The complete genomes of actinobacterial strains from the NBC collection.</title>
        <authorList>
            <person name="Joergensen T.S."/>
            <person name="Alvarez Arevalo M."/>
            <person name="Sterndorff E.B."/>
            <person name="Faurdal D."/>
            <person name="Vuksanovic O."/>
            <person name="Mourched A.-S."/>
            <person name="Charusanti P."/>
            <person name="Shaw S."/>
            <person name="Blin K."/>
            <person name="Weber T."/>
        </authorList>
    </citation>
    <scope>NUCLEOTIDE SEQUENCE</scope>
    <source>
        <strain evidence="1">NBC 00180</strain>
    </source>
</reference>